<dbReference type="GO" id="GO:0004180">
    <property type="term" value="F:carboxypeptidase activity"/>
    <property type="evidence" value="ECO:0007669"/>
    <property type="project" value="UniProtKB-KW"/>
</dbReference>
<sequence>MLLALLLAMPAVSLAELDEEELEFEEFDLDAGEPAGEAVWDFPLALEDMNPEYIILANKHYLLDKNYAPKDLVKVPSKPADGGIKWAVKPKDGQRLRKECAEALCAMNQAIRDDAPEYGYRDLYLKSAYRSYSTQKTMYNNRLKKNHGKDDGWVSQPGASDHQTGLGCDVVPKNWADKAMNDKMMKEPECQWMAEHCYEFGFIIRYPADKQDITEINTEPWHLRYVGIPVATYIWENNLCLEEFTEQLQQAIREYLAAGGDRSRVEQFIQEPTD</sequence>
<dbReference type="PANTHER" id="PTHR34385:SF1">
    <property type="entry name" value="PEPTIDOGLYCAN L-ALANYL-D-GLUTAMATE ENDOPEPTIDASE CWLK"/>
    <property type="match status" value="1"/>
</dbReference>
<protein>
    <submittedName>
        <fullName evidence="2">D-alanyl-D-alanine carboxypeptidase</fullName>
    </submittedName>
</protein>
<dbReference type="EMBL" id="KC246869">
    <property type="protein sequence ID" value="AHF26152.1"/>
    <property type="molecule type" value="Genomic_DNA"/>
</dbReference>
<dbReference type="GO" id="GO:0006508">
    <property type="term" value="P:proteolysis"/>
    <property type="evidence" value="ECO:0007669"/>
    <property type="project" value="InterPro"/>
</dbReference>
<evidence type="ECO:0000313" key="2">
    <source>
        <dbReference type="EMBL" id="AHF26152.1"/>
    </source>
</evidence>
<dbReference type="Gene3D" id="3.30.1380.10">
    <property type="match status" value="1"/>
</dbReference>
<keyword evidence="2" id="KW-0121">Carboxypeptidase</keyword>
<accession>W0FT71</accession>
<keyword evidence="2" id="KW-0645">Protease</keyword>
<proteinExistence type="predicted"/>
<organism evidence="2">
    <name type="scientific">uncultured bacterium Contigcl_1774</name>
    <dbReference type="NCBI Taxonomy" id="1393661"/>
    <lineage>
        <taxon>Bacteria</taxon>
        <taxon>environmental samples</taxon>
    </lineage>
</organism>
<dbReference type="InterPro" id="IPR058193">
    <property type="entry name" value="VanY/YodJ_core_dom"/>
</dbReference>
<dbReference type="InterPro" id="IPR009045">
    <property type="entry name" value="Zn_M74/Hedgehog-like"/>
</dbReference>
<evidence type="ECO:0000259" key="1">
    <source>
        <dbReference type="Pfam" id="PF02557"/>
    </source>
</evidence>
<dbReference type="AlphaFoldDB" id="W0FT71"/>
<dbReference type="SUPFAM" id="SSF55166">
    <property type="entry name" value="Hedgehog/DD-peptidase"/>
    <property type="match status" value="1"/>
</dbReference>
<keyword evidence="2" id="KW-0378">Hydrolase</keyword>
<dbReference type="InterPro" id="IPR052179">
    <property type="entry name" value="DD-CPase-like"/>
</dbReference>
<name>W0FT71_9BACT</name>
<dbReference type="Pfam" id="PF02557">
    <property type="entry name" value="VanY"/>
    <property type="match status" value="1"/>
</dbReference>
<dbReference type="PANTHER" id="PTHR34385">
    <property type="entry name" value="D-ALANYL-D-ALANINE CARBOXYPEPTIDASE"/>
    <property type="match status" value="1"/>
</dbReference>
<feature type="domain" description="D-alanyl-D-alanine carboxypeptidase-like core" evidence="1">
    <location>
        <begin position="94"/>
        <end position="227"/>
    </location>
</feature>
<dbReference type="CDD" id="cd14852">
    <property type="entry name" value="LD-carboxypeptidase"/>
    <property type="match status" value="1"/>
</dbReference>
<reference evidence="2" key="1">
    <citation type="journal article" date="2013" name="PLoS ONE">
        <title>Metagenomic insights into the carbohydrate-active enzymes carried by the microorganisms adhering to solid digesta in the rumen of cows.</title>
        <authorList>
            <person name="Wang L."/>
            <person name="Hatem A."/>
            <person name="Catalyurek U.V."/>
            <person name="Morrison M."/>
            <person name="Yu Z."/>
        </authorList>
    </citation>
    <scope>NUCLEOTIDE SEQUENCE</scope>
</reference>
<dbReference type="InterPro" id="IPR003709">
    <property type="entry name" value="VanY-like_core_dom"/>
</dbReference>